<feature type="chain" id="PRO_5040348503" description="TonB C-terminal domain-containing protein" evidence="10">
    <location>
        <begin position="35"/>
        <end position="141"/>
    </location>
</feature>
<evidence type="ECO:0000259" key="11">
    <source>
        <dbReference type="PROSITE" id="PS52015"/>
    </source>
</evidence>
<keyword evidence="6" id="KW-0812">Transmembrane</keyword>
<dbReference type="AlphaFoldDB" id="A0A9P7C743"/>
<dbReference type="InterPro" id="IPR037682">
    <property type="entry name" value="TonB_C"/>
</dbReference>
<gene>
    <name evidence="12" type="ORF">G6F50_014616</name>
</gene>
<dbReference type="Gene3D" id="3.30.1150.10">
    <property type="match status" value="1"/>
</dbReference>
<dbReference type="PROSITE" id="PS52015">
    <property type="entry name" value="TONB_CTD"/>
    <property type="match status" value="1"/>
</dbReference>
<evidence type="ECO:0000256" key="5">
    <source>
        <dbReference type="ARBA" id="ARBA00022519"/>
    </source>
</evidence>
<evidence type="ECO:0000313" key="13">
    <source>
        <dbReference type="Proteomes" id="UP000740926"/>
    </source>
</evidence>
<feature type="signal peptide" evidence="10">
    <location>
        <begin position="1"/>
        <end position="34"/>
    </location>
</feature>
<dbReference type="Proteomes" id="UP000740926">
    <property type="component" value="Unassembled WGS sequence"/>
</dbReference>
<organism evidence="12 13">
    <name type="scientific">Rhizopus delemar</name>
    <dbReference type="NCBI Taxonomy" id="936053"/>
    <lineage>
        <taxon>Eukaryota</taxon>
        <taxon>Fungi</taxon>
        <taxon>Fungi incertae sedis</taxon>
        <taxon>Mucoromycota</taxon>
        <taxon>Mucoromycotina</taxon>
        <taxon>Mucoromycetes</taxon>
        <taxon>Mucorales</taxon>
        <taxon>Mucorineae</taxon>
        <taxon>Rhizopodaceae</taxon>
        <taxon>Rhizopus</taxon>
    </lineage>
</organism>
<proteinExistence type="inferred from homology"/>
<evidence type="ECO:0000256" key="4">
    <source>
        <dbReference type="ARBA" id="ARBA00022475"/>
    </source>
</evidence>
<reference evidence="12 13" key="1">
    <citation type="journal article" date="2020" name="Microb. Genom.">
        <title>Genetic diversity of clinical and environmental Mucorales isolates obtained from an investigation of mucormycosis cases among solid organ transplant recipients.</title>
        <authorList>
            <person name="Nguyen M.H."/>
            <person name="Kaul D."/>
            <person name="Muto C."/>
            <person name="Cheng S.J."/>
            <person name="Richter R.A."/>
            <person name="Bruno V.M."/>
            <person name="Liu G."/>
            <person name="Beyhan S."/>
            <person name="Sundermann A.J."/>
            <person name="Mounaud S."/>
            <person name="Pasculle A.W."/>
            <person name="Nierman W.C."/>
            <person name="Driscoll E."/>
            <person name="Cumbie R."/>
            <person name="Clancy C.J."/>
            <person name="Dupont C.L."/>
        </authorList>
    </citation>
    <scope>NUCLEOTIDE SEQUENCE [LARGE SCALE GENOMIC DNA]</scope>
    <source>
        <strain evidence="12 13">GL24</strain>
    </source>
</reference>
<dbReference type="Pfam" id="PF03544">
    <property type="entry name" value="TonB_C"/>
    <property type="match status" value="1"/>
</dbReference>
<evidence type="ECO:0000256" key="3">
    <source>
        <dbReference type="ARBA" id="ARBA00022448"/>
    </source>
</evidence>
<dbReference type="PANTHER" id="PTHR33446">
    <property type="entry name" value="PROTEIN TONB-RELATED"/>
    <property type="match status" value="1"/>
</dbReference>
<name>A0A9P7C743_9FUNG</name>
<evidence type="ECO:0000256" key="9">
    <source>
        <dbReference type="ARBA" id="ARBA00023136"/>
    </source>
</evidence>
<keyword evidence="9" id="KW-0472">Membrane</keyword>
<comment type="subcellular location">
    <subcellularLocation>
        <location evidence="1">Cell inner membrane</location>
        <topology evidence="1">Single-pass membrane protein</topology>
        <orientation evidence="1">Periplasmic side</orientation>
    </subcellularLocation>
</comment>
<keyword evidence="13" id="KW-1185">Reference proteome</keyword>
<keyword evidence="5" id="KW-0997">Cell inner membrane</keyword>
<evidence type="ECO:0000256" key="7">
    <source>
        <dbReference type="ARBA" id="ARBA00022927"/>
    </source>
</evidence>
<keyword evidence="7" id="KW-0653">Protein transport</keyword>
<dbReference type="GO" id="GO:0098797">
    <property type="term" value="C:plasma membrane protein complex"/>
    <property type="evidence" value="ECO:0007669"/>
    <property type="project" value="TreeGrafter"/>
</dbReference>
<dbReference type="GO" id="GO:0031992">
    <property type="term" value="F:energy transducer activity"/>
    <property type="evidence" value="ECO:0007669"/>
    <property type="project" value="TreeGrafter"/>
</dbReference>
<dbReference type="GO" id="GO:0015031">
    <property type="term" value="P:protein transport"/>
    <property type="evidence" value="ECO:0007669"/>
    <property type="project" value="UniProtKB-KW"/>
</dbReference>
<accession>A0A9P7C743</accession>
<keyword evidence="8" id="KW-1133">Transmembrane helix</keyword>
<comment type="similarity">
    <text evidence="2">Belongs to the TonB family.</text>
</comment>
<dbReference type="InterPro" id="IPR051045">
    <property type="entry name" value="TonB-dependent_transducer"/>
</dbReference>
<sequence>MLQDRLKGSRTCCGHWAGSAVVLATLMMGHAAMAQQAVQHAVVERARPAHVPASIVMETKHSNPPRYPSQVFRDEKEGEAILLVQVAADGQWAGATVLQSTGWPELDEAAQAATRKWRYLPASEDGVPVPGEIRVPVSFKL</sequence>
<keyword evidence="3" id="KW-0813">Transport</keyword>
<evidence type="ECO:0000256" key="1">
    <source>
        <dbReference type="ARBA" id="ARBA00004383"/>
    </source>
</evidence>
<evidence type="ECO:0000256" key="8">
    <source>
        <dbReference type="ARBA" id="ARBA00022989"/>
    </source>
</evidence>
<keyword evidence="4" id="KW-1003">Cell membrane</keyword>
<evidence type="ECO:0000256" key="10">
    <source>
        <dbReference type="SAM" id="SignalP"/>
    </source>
</evidence>
<dbReference type="NCBIfam" id="TIGR01352">
    <property type="entry name" value="tonB_Cterm"/>
    <property type="match status" value="1"/>
</dbReference>
<dbReference type="GO" id="GO:0055085">
    <property type="term" value="P:transmembrane transport"/>
    <property type="evidence" value="ECO:0007669"/>
    <property type="project" value="InterPro"/>
</dbReference>
<feature type="domain" description="TonB C-terminal" evidence="11">
    <location>
        <begin position="52"/>
        <end position="141"/>
    </location>
</feature>
<protein>
    <recommendedName>
        <fullName evidence="11">TonB C-terminal domain-containing protein</fullName>
    </recommendedName>
</protein>
<evidence type="ECO:0000256" key="6">
    <source>
        <dbReference type="ARBA" id="ARBA00022692"/>
    </source>
</evidence>
<dbReference type="SUPFAM" id="SSF74653">
    <property type="entry name" value="TolA/TonB C-terminal domain"/>
    <property type="match status" value="1"/>
</dbReference>
<dbReference type="PANTHER" id="PTHR33446:SF2">
    <property type="entry name" value="PROTEIN TONB"/>
    <property type="match status" value="1"/>
</dbReference>
<evidence type="ECO:0000256" key="2">
    <source>
        <dbReference type="ARBA" id="ARBA00006555"/>
    </source>
</evidence>
<keyword evidence="10" id="KW-0732">Signal</keyword>
<dbReference type="InterPro" id="IPR006260">
    <property type="entry name" value="TonB/TolA_C"/>
</dbReference>
<comment type="caution">
    <text evidence="12">The sequence shown here is derived from an EMBL/GenBank/DDBJ whole genome shotgun (WGS) entry which is preliminary data.</text>
</comment>
<evidence type="ECO:0000313" key="12">
    <source>
        <dbReference type="EMBL" id="KAG1538767.1"/>
    </source>
</evidence>
<dbReference type="EMBL" id="JAANIU010007165">
    <property type="protein sequence ID" value="KAG1538767.1"/>
    <property type="molecule type" value="Genomic_DNA"/>
</dbReference>